<dbReference type="EMBL" id="QXFY01006222">
    <property type="protein sequence ID" value="KAE9269427.1"/>
    <property type="molecule type" value="Genomic_DNA"/>
</dbReference>
<comment type="caution">
    <text evidence="1">The sequence shown here is derived from an EMBL/GenBank/DDBJ whole genome shotgun (WGS) entry which is preliminary data.</text>
</comment>
<gene>
    <name evidence="1" type="ORF">PF008_g30861</name>
</gene>
<sequence length="61" mass="6625">AISGVACSSFTHGGQLLVHAYLVQGVWCAQFVDEQVEVGGRVEVGRQLWGSVQFLQRFVCA</sequence>
<reference evidence="1 2" key="1">
    <citation type="submission" date="2018-09" db="EMBL/GenBank/DDBJ databases">
        <title>Genomic investigation of the strawberry pathogen Phytophthora fragariae indicates pathogenicity is determined by transcriptional variation in three key races.</title>
        <authorList>
            <person name="Adams T.M."/>
            <person name="Armitage A.D."/>
            <person name="Sobczyk M.K."/>
            <person name="Bates H.J."/>
            <person name="Dunwell J.M."/>
            <person name="Nellist C.F."/>
            <person name="Harrison R.J."/>
        </authorList>
    </citation>
    <scope>NUCLEOTIDE SEQUENCE [LARGE SCALE GENOMIC DNA]</scope>
    <source>
        <strain evidence="1 2">NOV-77</strain>
    </source>
</reference>
<evidence type="ECO:0000313" key="1">
    <source>
        <dbReference type="EMBL" id="KAE9269427.1"/>
    </source>
</evidence>
<name>A0A6G0Q4Z5_9STRA</name>
<feature type="non-terminal residue" evidence="1">
    <location>
        <position position="1"/>
    </location>
</feature>
<dbReference type="AlphaFoldDB" id="A0A6G0Q4Z5"/>
<accession>A0A6G0Q4Z5</accession>
<dbReference type="Proteomes" id="UP000486351">
    <property type="component" value="Unassembled WGS sequence"/>
</dbReference>
<proteinExistence type="predicted"/>
<organism evidence="1 2">
    <name type="scientific">Phytophthora fragariae</name>
    <dbReference type="NCBI Taxonomy" id="53985"/>
    <lineage>
        <taxon>Eukaryota</taxon>
        <taxon>Sar</taxon>
        <taxon>Stramenopiles</taxon>
        <taxon>Oomycota</taxon>
        <taxon>Peronosporomycetes</taxon>
        <taxon>Peronosporales</taxon>
        <taxon>Peronosporaceae</taxon>
        <taxon>Phytophthora</taxon>
    </lineage>
</organism>
<evidence type="ECO:0000313" key="2">
    <source>
        <dbReference type="Proteomes" id="UP000486351"/>
    </source>
</evidence>
<protein>
    <submittedName>
        <fullName evidence="1">Uncharacterized protein</fullName>
    </submittedName>
</protein>